<accession>A0AAD3H8T7</accession>
<name>A0AAD3H8T7_9STRA</name>
<proteinExistence type="predicted"/>
<dbReference type="EMBL" id="BLLK01000047">
    <property type="protein sequence ID" value="GFH54857.1"/>
    <property type="molecule type" value="Genomic_DNA"/>
</dbReference>
<feature type="region of interest" description="Disordered" evidence="1">
    <location>
        <begin position="14"/>
        <end position="41"/>
    </location>
</feature>
<evidence type="ECO:0000256" key="1">
    <source>
        <dbReference type="SAM" id="MobiDB-lite"/>
    </source>
</evidence>
<feature type="compositionally biased region" description="Basic and acidic residues" evidence="1">
    <location>
        <begin position="302"/>
        <end position="318"/>
    </location>
</feature>
<dbReference type="Proteomes" id="UP001054902">
    <property type="component" value="Unassembled WGS sequence"/>
</dbReference>
<feature type="region of interest" description="Disordered" evidence="1">
    <location>
        <begin position="302"/>
        <end position="328"/>
    </location>
</feature>
<sequence>MTLQDVTNSLAHVSITQGDRLRSPAPKSARVNRRSNQIHTETTELPVTTTMDYGEWIAAQAVSSQQHHHINGLLQRNLFCAGTTPFMNNYQQFQMMGAAIPAYQGPYGQMIAQQANAHSREQLIAHQALPDHPPSTPSTAQPQSINSPGNNMSPANVVASAQKIRVMKDNGKRSREISPSKITEATFGSKVTGFTPAKEVKKRIEESVTVPLVIKERWEKCTGIPVRIKEYYKDGFGSRKSRACSICKADTRWYCFGCKSWFCVSQGRATKGRKVSYVKQMIGGKEVVFELSCFHQKHKAAWEEEAKNDEENSVSKESENDDENEHED</sequence>
<evidence type="ECO:0000313" key="2">
    <source>
        <dbReference type="EMBL" id="GFH54857.1"/>
    </source>
</evidence>
<organism evidence="2 3">
    <name type="scientific">Chaetoceros tenuissimus</name>
    <dbReference type="NCBI Taxonomy" id="426638"/>
    <lineage>
        <taxon>Eukaryota</taxon>
        <taxon>Sar</taxon>
        <taxon>Stramenopiles</taxon>
        <taxon>Ochrophyta</taxon>
        <taxon>Bacillariophyta</taxon>
        <taxon>Coscinodiscophyceae</taxon>
        <taxon>Chaetocerotophycidae</taxon>
        <taxon>Chaetocerotales</taxon>
        <taxon>Chaetocerotaceae</taxon>
        <taxon>Chaetoceros</taxon>
    </lineage>
</organism>
<feature type="compositionally biased region" description="Acidic residues" evidence="1">
    <location>
        <begin position="319"/>
        <end position="328"/>
    </location>
</feature>
<feature type="region of interest" description="Disordered" evidence="1">
    <location>
        <begin position="128"/>
        <end position="152"/>
    </location>
</feature>
<evidence type="ECO:0000313" key="3">
    <source>
        <dbReference type="Proteomes" id="UP001054902"/>
    </source>
</evidence>
<gene>
    <name evidence="2" type="ORF">CTEN210_11333</name>
</gene>
<protein>
    <submittedName>
        <fullName evidence="2">Uncharacterized protein</fullName>
    </submittedName>
</protein>
<dbReference type="AlphaFoldDB" id="A0AAD3H8T7"/>
<reference evidence="2 3" key="1">
    <citation type="journal article" date="2021" name="Sci. Rep.">
        <title>The genome of the diatom Chaetoceros tenuissimus carries an ancient integrated fragment of an extant virus.</title>
        <authorList>
            <person name="Hongo Y."/>
            <person name="Kimura K."/>
            <person name="Takaki Y."/>
            <person name="Yoshida Y."/>
            <person name="Baba S."/>
            <person name="Kobayashi G."/>
            <person name="Nagasaki K."/>
            <person name="Hano T."/>
            <person name="Tomaru Y."/>
        </authorList>
    </citation>
    <scope>NUCLEOTIDE SEQUENCE [LARGE SCALE GENOMIC DNA]</scope>
    <source>
        <strain evidence="2 3">NIES-3715</strain>
    </source>
</reference>
<keyword evidence="3" id="KW-1185">Reference proteome</keyword>
<comment type="caution">
    <text evidence="2">The sequence shown here is derived from an EMBL/GenBank/DDBJ whole genome shotgun (WGS) entry which is preliminary data.</text>
</comment>